<accession>A0A0F9E106</accession>
<comment type="caution">
    <text evidence="1">The sequence shown here is derived from an EMBL/GenBank/DDBJ whole genome shotgun (WGS) entry which is preliminary data.</text>
</comment>
<dbReference type="EMBL" id="LAZR01036911">
    <property type="protein sequence ID" value="KKL23611.1"/>
    <property type="molecule type" value="Genomic_DNA"/>
</dbReference>
<proteinExistence type="predicted"/>
<sequence length="72" mass="8176">MWCGKCNEQFPHDCTCADRDERVASLAGSSHLASRWCVRCDKHYGFCECGEYAEWMMKSGGRTYPLPAHLEG</sequence>
<reference evidence="1" key="1">
    <citation type="journal article" date="2015" name="Nature">
        <title>Complex archaea that bridge the gap between prokaryotes and eukaryotes.</title>
        <authorList>
            <person name="Spang A."/>
            <person name="Saw J.H."/>
            <person name="Jorgensen S.L."/>
            <person name="Zaremba-Niedzwiedzka K."/>
            <person name="Martijn J."/>
            <person name="Lind A.E."/>
            <person name="van Eijk R."/>
            <person name="Schleper C."/>
            <person name="Guy L."/>
            <person name="Ettema T.J."/>
        </authorList>
    </citation>
    <scope>NUCLEOTIDE SEQUENCE</scope>
</reference>
<gene>
    <name evidence="1" type="ORF">LCGC14_2423640</name>
</gene>
<organism evidence="1">
    <name type="scientific">marine sediment metagenome</name>
    <dbReference type="NCBI Taxonomy" id="412755"/>
    <lineage>
        <taxon>unclassified sequences</taxon>
        <taxon>metagenomes</taxon>
        <taxon>ecological metagenomes</taxon>
    </lineage>
</organism>
<name>A0A0F9E106_9ZZZZ</name>
<dbReference type="AlphaFoldDB" id="A0A0F9E106"/>
<evidence type="ECO:0000313" key="1">
    <source>
        <dbReference type="EMBL" id="KKL23611.1"/>
    </source>
</evidence>
<protein>
    <submittedName>
        <fullName evidence="1">Uncharacterized protein</fullName>
    </submittedName>
</protein>